<evidence type="ECO:0000313" key="3">
    <source>
        <dbReference type="Proteomes" id="UP001445076"/>
    </source>
</evidence>
<accession>A0AAW0XN68</accession>
<organism evidence="2 3">
    <name type="scientific">Cherax quadricarinatus</name>
    <name type="common">Australian red claw crayfish</name>
    <dbReference type="NCBI Taxonomy" id="27406"/>
    <lineage>
        <taxon>Eukaryota</taxon>
        <taxon>Metazoa</taxon>
        <taxon>Ecdysozoa</taxon>
        <taxon>Arthropoda</taxon>
        <taxon>Crustacea</taxon>
        <taxon>Multicrustacea</taxon>
        <taxon>Malacostraca</taxon>
        <taxon>Eumalacostraca</taxon>
        <taxon>Eucarida</taxon>
        <taxon>Decapoda</taxon>
        <taxon>Pleocyemata</taxon>
        <taxon>Astacidea</taxon>
        <taxon>Parastacoidea</taxon>
        <taxon>Parastacidae</taxon>
        <taxon>Cherax</taxon>
    </lineage>
</organism>
<feature type="non-terminal residue" evidence="2">
    <location>
        <position position="1"/>
    </location>
</feature>
<name>A0AAW0XN68_CHEQU</name>
<dbReference type="EMBL" id="JARKIK010000036">
    <property type="protein sequence ID" value="KAK8739469.1"/>
    <property type="molecule type" value="Genomic_DNA"/>
</dbReference>
<evidence type="ECO:0000256" key="1">
    <source>
        <dbReference type="SAM" id="MobiDB-lite"/>
    </source>
</evidence>
<dbReference type="Proteomes" id="UP001445076">
    <property type="component" value="Unassembled WGS sequence"/>
</dbReference>
<evidence type="ECO:0000313" key="2">
    <source>
        <dbReference type="EMBL" id="KAK8739469.1"/>
    </source>
</evidence>
<comment type="caution">
    <text evidence="2">The sequence shown here is derived from an EMBL/GenBank/DDBJ whole genome shotgun (WGS) entry which is preliminary data.</text>
</comment>
<gene>
    <name evidence="2" type="ORF">OTU49_003338</name>
</gene>
<keyword evidence="3" id="KW-1185">Reference proteome</keyword>
<feature type="compositionally biased region" description="Basic and acidic residues" evidence="1">
    <location>
        <begin position="105"/>
        <end position="123"/>
    </location>
</feature>
<proteinExistence type="predicted"/>
<protein>
    <submittedName>
        <fullName evidence="2">Uncharacterized protein</fullName>
    </submittedName>
</protein>
<feature type="region of interest" description="Disordered" evidence="1">
    <location>
        <begin position="66"/>
        <end position="123"/>
    </location>
</feature>
<feature type="non-terminal residue" evidence="2">
    <location>
        <position position="123"/>
    </location>
</feature>
<dbReference type="AlphaFoldDB" id="A0AAW0XN68"/>
<reference evidence="2 3" key="1">
    <citation type="journal article" date="2024" name="BMC Genomics">
        <title>Genome assembly of redclaw crayfish (Cherax quadricarinatus) provides insights into its immune adaptation and hypoxia tolerance.</title>
        <authorList>
            <person name="Liu Z."/>
            <person name="Zheng J."/>
            <person name="Li H."/>
            <person name="Fang K."/>
            <person name="Wang S."/>
            <person name="He J."/>
            <person name="Zhou D."/>
            <person name="Weng S."/>
            <person name="Chi M."/>
            <person name="Gu Z."/>
            <person name="He J."/>
            <person name="Li F."/>
            <person name="Wang M."/>
        </authorList>
    </citation>
    <scope>NUCLEOTIDE SEQUENCE [LARGE SCALE GENOMIC DNA]</scope>
    <source>
        <strain evidence="2">ZL_2023a</strain>
    </source>
</reference>
<sequence length="123" mass="13128">TGGGTHTQNIPLTTGPGGAQQLLFSVRLVCLCVDRVAPGFSSVIRMKFVCLAAGVTLLALAVAHNTHQGMNPGDNARTRREDSRIFFPGQPITKPVTQPVSQPEPRPKPDHRGVVALPKDLDL</sequence>